<dbReference type="PANTHER" id="PTHR11092:SF0">
    <property type="entry name" value="EPIMERASE FAMILY PROTEIN SDR39U1"/>
    <property type="match status" value="1"/>
</dbReference>
<evidence type="ECO:0000259" key="1">
    <source>
        <dbReference type="Pfam" id="PF01370"/>
    </source>
</evidence>
<protein>
    <submittedName>
        <fullName evidence="4">Putative nucleoside-diphosphate sugar epimerase</fullName>
    </submittedName>
</protein>
<name>A0A075GDB1_9EURY</name>
<reference evidence="4" key="1">
    <citation type="journal article" date="2014" name="Genome Biol. Evol.">
        <title>Pangenome evidence for extensive interdomain horizontal transfer affecting lineage core and shell genes in uncultured planktonic thaumarchaeota and euryarchaeota.</title>
        <authorList>
            <person name="Deschamps P."/>
            <person name="Zivanovic Y."/>
            <person name="Moreira D."/>
            <person name="Rodriguez-Valera F."/>
            <person name="Lopez-Garcia P."/>
        </authorList>
    </citation>
    <scope>NUCLEOTIDE SEQUENCE</scope>
</reference>
<evidence type="ECO:0000259" key="3">
    <source>
        <dbReference type="Pfam" id="PF08338"/>
    </source>
</evidence>
<dbReference type="AlphaFoldDB" id="A0A075GDB1"/>
<dbReference type="Pfam" id="PF08338">
    <property type="entry name" value="DUF1731"/>
    <property type="match status" value="1"/>
</dbReference>
<dbReference type="InterPro" id="IPR001509">
    <property type="entry name" value="Epimerase_deHydtase"/>
</dbReference>
<dbReference type="InterPro" id="IPR010099">
    <property type="entry name" value="SDR39U1"/>
</dbReference>
<dbReference type="InterPro" id="IPR005031">
    <property type="entry name" value="COQ10_START"/>
</dbReference>
<dbReference type="InterPro" id="IPR013549">
    <property type="entry name" value="DUF1731"/>
</dbReference>
<dbReference type="InterPro" id="IPR036291">
    <property type="entry name" value="NAD(P)-bd_dom_sf"/>
</dbReference>
<dbReference type="CDD" id="cd07820">
    <property type="entry name" value="SRPBCC_3"/>
    <property type="match status" value="1"/>
</dbReference>
<evidence type="ECO:0000313" key="4">
    <source>
        <dbReference type="EMBL" id="AIF01270.1"/>
    </source>
</evidence>
<dbReference type="NCBIfam" id="TIGR01777">
    <property type="entry name" value="yfcH"/>
    <property type="match status" value="1"/>
</dbReference>
<dbReference type="EMBL" id="KF900616">
    <property type="protein sequence ID" value="AIF01270.1"/>
    <property type="molecule type" value="Genomic_DNA"/>
</dbReference>
<feature type="domain" description="NAD-dependent epimerase/dehydratase" evidence="1">
    <location>
        <begin position="160"/>
        <end position="379"/>
    </location>
</feature>
<accession>A0A075GDB1</accession>
<dbReference type="Gene3D" id="3.30.530.20">
    <property type="match status" value="1"/>
</dbReference>
<feature type="domain" description="Coenzyme Q-binding protein COQ10 START" evidence="2">
    <location>
        <begin position="9"/>
        <end position="134"/>
    </location>
</feature>
<feature type="domain" description="DUF1731" evidence="3">
    <location>
        <begin position="407"/>
        <end position="452"/>
    </location>
</feature>
<proteinExistence type="predicted"/>
<sequence length="457" mass="51759">MQYKCVTKVNADRSDVFKWFERRGSFRRLMPPWEIAEEVRSDENLQNGAKRIFRFPLGPVKMTWVAEHLGYQPPEKFEDVMVKGPFKSWHHKHRFEDRGDGQCHVIDDVEYKLPMGLPGRLVAGRSIKKRLDRMFRARSQRLIRDMGQHEIHRDKSRKRILIAGASGLIGKQLVAFLDTGGHDIWRLVRHKHNSENQEIFWNPKDGVLNPKSIEGFDVVIHLGGAGIGDKRWSKSRMKIIESSRKESTTLLAETLANLSNKPELFMVASAIGWYGDRGDEILTEESESGTGYLPDVCAVWESSAIKAKNAGIRTIHLRTGVVLDATGGALAKMLLPAKLGVGGPIGRGRQWLSWISMDDEIYAIHHLLMTHNTEGIYNIVSPNPVKQKQFAKGLGRVLRRPAFIPTPPFGVWLLFGKMGVALTTESQRVTPNRLLDSGYKFQHENLDGALRDTLGMW</sequence>
<dbReference type="Gene3D" id="3.40.50.720">
    <property type="entry name" value="NAD(P)-binding Rossmann-like Domain"/>
    <property type="match status" value="1"/>
</dbReference>
<dbReference type="InterPro" id="IPR023393">
    <property type="entry name" value="START-like_dom_sf"/>
</dbReference>
<organism evidence="4">
    <name type="scientific">uncultured marine group II/III euryarchaeote KM3_144_H10</name>
    <dbReference type="NCBI Taxonomy" id="1457880"/>
    <lineage>
        <taxon>Archaea</taxon>
        <taxon>Methanobacteriati</taxon>
        <taxon>Methanobacteriota</taxon>
        <taxon>environmental samples</taxon>
    </lineage>
</organism>
<dbReference type="Pfam" id="PF03364">
    <property type="entry name" value="Polyketide_cyc"/>
    <property type="match status" value="1"/>
</dbReference>
<dbReference type="SUPFAM" id="SSF55961">
    <property type="entry name" value="Bet v1-like"/>
    <property type="match status" value="1"/>
</dbReference>
<dbReference type="PANTHER" id="PTHR11092">
    <property type="entry name" value="SUGAR NUCLEOTIDE EPIMERASE RELATED"/>
    <property type="match status" value="1"/>
</dbReference>
<evidence type="ECO:0000259" key="2">
    <source>
        <dbReference type="Pfam" id="PF03364"/>
    </source>
</evidence>
<dbReference type="SUPFAM" id="SSF51735">
    <property type="entry name" value="NAD(P)-binding Rossmann-fold domains"/>
    <property type="match status" value="1"/>
</dbReference>
<dbReference type="Pfam" id="PF01370">
    <property type="entry name" value="Epimerase"/>
    <property type="match status" value="1"/>
</dbReference>